<keyword evidence="3" id="KW-1185">Reference proteome</keyword>
<sequence length="522" mass="51400">MFKSRKKVAAGLGAAVIAGTAGLVAVAPAASAGTVTVNAVCQVPVLGEKVGPQTVTVDLTPVTGPAGITVTANVDLGPPPITSPFAFANAKAQSTLHLTMSGAATGVVNLAGPEVTLDLPANVPIDPAPFTTTFTIPASAGVGAINFEPTGSTNVTDIPGVGKQTAPCVYTGGGTVATFTTKAPPGPVTAVVAPTTIKQGESGTVTGTGWEGALDPANGVQLCAGATCQPYPVNNIAIAGGNLTGGFTVVEQVPPGSYTLKLTSDSGQSTNTNAFTVTGIPPVTLGASPNNGEVGTTTAVSGTNWPAGSVTVQGLKSDNTPTSDAPVTVTVGADGVLAASYTVNDPATAKIGATGGGKSGSTPFTVKQGQQLTQPIEGEVIGGGLKFEQAASGITLTPITLNGKPQTMNGALNQVKVQDFRGTTLGWSLTGQITDFTSPAVSGVIAADRFTWTPACAVTNPDSPSQVQTGSAGTVGALCTQTANAPGQVSGGEFTADAATKLAVPAWQLSGTYTATLTLTLI</sequence>
<dbReference type="RefSeq" id="WP_358353339.1">
    <property type="nucleotide sequence ID" value="NZ_JBEZFP010000028.1"/>
</dbReference>
<evidence type="ECO:0008006" key="4">
    <source>
        <dbReference type="Google" id="ProtNLM"/>
    </source>
</evidence>
<protein>
    <recommendedName>
        <fullName evidence="4">WxL domain-containing protein</fullName>
    </recommendedName>
</protein>
<comment type="caution">
    <text evidence="2">The sequence shown here is derived from an EMBL/GenBank/DDBJ whole genome shotgun (WGS) entry which is preliminary data.</text>
</comment>
<organism evidence="2 3">
    <name type="scientific">Streptodolium elevatio</name>
    <dbReference type="NCBI Taxonomy" id="3157996"/>
    <lineage>
        <taxon>Bacteria</taxon>
        <taxon>Bacillati</taxon>
        <taxon>Actinomycetota</taxon>
        <taxon>Actinomycetes</taxon>
        <taxon>Kitasatosporales</taxon>
        <taxon>Streptomycetaceae</taxon>
        <taxon>Streptodolium</taxon>
    </lineage>
</organism>
<proteinExistence type="predicted"/>
<feature type="signal peptide" evidence="1">
    <location>
        <begin position="1"/>
        <end position="32"/>
    </location>
</feature>
<evidence type="ECO:0000256" key="1">
    <source>
        <dbReference type="SAM" id="SignalP"/>
    </source>
</evidence>
<accession>A0ABV3DFR4</accession>
<gene>
    <name evidence="2" type="ORF">AB0C36_13790</name>
</gene>
<evidence type="ECO:0000313" key="2">
    <source>
        <dbReference type="EMBL" id="MEU8134573.1"/>
    </source>
</evidence>
<name>A0ABV3DFR4_9ACTN</name>
<keyword evidence="1" id="KW-0732">Signal</keyword>
<dbReference type="Proteomes" id="UP001551482">
    <property type="component" value="Unassembled WGS sequence"/>
</dbReference>
<evidence type="ECO:0000313" key="3">
    <source>
        <dbReference type="Proteomes" id="UP001551482"/>
    </source>
</evidence>
<reference evidence="2 3" key="1">
    <citation type="submission" date="2024-06" db="EMBL/GenBank/DDBJ databases">
        <title>The Natural Products Discovery Center: Release of the First 8490 Sequenced Strains for Exploring Actinobacteria Biosynthetic Diversity.</title>
        <authorList>
            <person name="Kalkreuter E."/>
            <person name="Kautsar S.A."/>
            <person name="Yang D."/>
            <person name="Bader C.D."/>
            <person name="Teijaro C.N."/>
            <person name="Fluegel L."/>
            <person name="Davis C.M."/>
            <person name="Simpson J.R."/>
            <person name="Lauterbach L."/>
            <person name="Steele A.D."/>
            <person name="Gui C."/>
            <person name="Meng S."/>
            <person name="Li G."/>
            <person name="Viehrig K."/>
            <person name="Ye F."/>
            <person name="Su P."/>
            <person name="Kiefer A.F."/>
            <person name="Nichols A."/>
            <person name="Cepeda A.J."/>
            <person name="Yan W."/>
            <person name="Fan B."/>
            <person name="Jiang Y."/>
            <person name="Adhikari A."/>
            <person name="Zheng C.-J."/>
            <person name="Schuster L."/>
            <person name="Cowan T.M."/>
            <person name="Smanski M.J."/>
            <person name="Chevrette M.G."/>
            <person name="De Carvalho L.P.S."/>
            <person name="Shen B."/>
        </authorList>
    </citation>
    <scope>NUCLEOTIDE SEQUENCE [LARGE SCALE GENOMIC DNA]</scope>
    <source>
        <strain evidence="2 3">NPDC048946</strain>
    </source>
</reference>
<dbReference type="EMBL" id="JBEZFP010000028">
    <property type="protein sequence ID" value="MEU8134573.1"/>
    <property type="molecule type" value="Genomic_DNA"/>
</dbReference>
<feature type="chain" id="PRO_5046554299" description="WxL domain-containing protein" evidence="1">
    <location>
        <begin position="33"/>
        <end position="522"/>
    </location>
</feature>